<dbReference type="GO" id="GO:0004190">
    <property type="term" value="F:aspartic-type endopeptidase activity"/>
    <property type="evidence" value="ECO:0007669"/>
    <property type="project" value="UniProtKB-KW"/>
</dbReference>
<keyword evidence="26" id="KW-0233">DNA recombination</keyword>
<dbReference type="PROSITE" id="PS50994">
    <property type="entry name" value="INTEGRASE"/>
    <property type="match status" value="1"/>
</dbReference>
<dbReference type="Gene3D" id="1.10.10.200">
    <property type="match status" value="1"/>
</dbReference>
<dbReference type="GO" id="GO:0008270">
    <property type="term" value="F:zinc ion binding"/>
    <property type="evidence" value="ECO:0007669"/>
    <property type="project" value="UniProtKB-KW"/>
</dbReference>
<keyword evidence="20" id="KW-0946">Virion</keyword>
<feature type="domain" description="Integrase-type" evidence="37">
    <location>
        <begin position="745"/>
        <end position="786"/>
    </location>
</feature>
<dbReference type="SUPFAM" id="SSF46919">
    <property type="entry name" value="N-terminal Zn binding domain of HIV integrase"/>
    <property type="match status" value="1"/>
</dbReference>
<evidence type="ECO:0000256" key="22">
    <source>
        <dbReference type="ARBA" id="ARBA00022908"/>
    </source>
</evidence>
<evidence type="ECO:0000256" key="18">
    <source>
        <dbReference type="ARBA" id="ARBA00022833"/>
    </source>
</evidence>
<evidence type="ECO:0000256" key="8">
    <source>
        <dbReference type="ARBA" id="ARBA00022670"/>
    </source>
</evidence>
<keyword evidence="16" id="KW-0833">Ubl conjugation pathway</keyword>
<feature type="domain" description="RNase H type-1" evidence="39">
    <location>
        <begin position="616"/>
        <end position="739"/>
    </location>
</feature>
<evidence type="ECO:0000256" key="11">
    <source>
        <dbReference type="ARBA" id="ARBA00022722"/>
    </source>
</evidence>
<feature type="DNA-binding region" description="Integrase-type" evidence="33">
    <location>
        <begin position="965"/>
        <end position="1012"/>
    </location>
</feature>
<evidence type="ECO:0000256" key="9">
    <source>
        <dbReference type="ARBA" id="ARBA00022679"/>
    </source>
</evidence>
<evidence type="ECO:0000256" key="17">
    <source>
        <dbReference type="ARBA" id="ARBA00022801"/>
    </source>
</evidence>
<dbReference type="Pfam" id="PF00078">
    <property type="entry name" value="RVT_1"/>
    <property type="match status" value="1"/>
</dbReference>
<dbReference type="Gene3D" id="2.30.30.10">
    <property type="entry name" value="Integrase, C-terminal domain superfamily, retroviral"/>
    <property type="match status" value="1"/>
</dbReference>
<evidence type="ECO:0000256" key="24">
    <source>
        <dbReference type="ARBA" id="ARBA00023125"/>
    </source>
</evidence>
<evidence type="ECO:0000256" key="29">
    <source>
        <dbReference type="ARBA" id="ARBA00023268"/>
    </source>
</evidence>
<dbReference type="GO" id="GO:0004533">
    <property type="term" value="F:exoribonuclease H activity"/>
    <property type="evidence" value="ECO:0007669"/>
    <property type="project" value="UniProtKB-EC"/>
</dbReference>
<dbReference type="InterPro" id="IPR001995">
    <property type="entry name" value="Peptidase_A2_cat"/>
</dbReference>
<dbReference type="SUPFAM" id="SSF56672">
    <property type="entry name" value="DNA/RNA polymerases"/>
    <property type="match status" value="1"/>
</dbReference>
<dbReference type="Pfam" id="PF06817">
    <property type="entry name" value="RVT_thumb"/>
    <property type="match status" value="1"/>
</dbReference>
<keyword evidence="23" id="KW-0695">RNA-directed DNA polymerase</keyword>
<evidence type="ECO:0000256" key="16">
    <source>
        <dbReference type="ARBA" id="ARBA00022786"/>
    </source>
</evidence>
<proteinExistence type="inferred from homology"/>
<sequence>LPRNQGGFFRAWPLGKKASQLPHGPSPAGTDPNSPSSRTSSGSADPDSPSSGPSSGSAKELHATGQETKGEQRETIQGGDGGFAAPQFSLWKRPIVTAYIEGQPVKVLLNTGADDSIVAGIKLEPYYTPKTVGEIEGFINTKKFHNVNIKVLGKTIRGTIMTGDTPINIFGRNLLTELGMSLNFPIGKEALVIGGLKPGKDGPKLRQWPLSKEKLEALKEICEKMEKEGQLEEAPPTNPYNTPTFAIKKKDKNKWRMLIDFRELNRVTQDFSEVQLGIPHPAGLAEKKRITVLDVGDAYFSIPLCEDFRQYTAFTLPSINNAEPGKRYIYKVLPQGWKGSPTIFQYTMRNLLEPFRKANEDAVIIQYMDDILIASDRNDLEHDQLVSQLKELLNKTGFSTPDEKFQKDPPHKWMGYELWPKKWKLQKIELPERDVWTVNDIQKLVGVLNWAAQVYPGIKTKHLCKLIKGKMTLTEEVQWTEMAEAEFAENKIILSQEQEGAYYREEENLEATVLKNQDNQWTYKIHQGDRTLKVGKFAKVKNTHTNGVRLLAHVVQKIGKEAIVIWGKIPMFHLPVEREVWEQWWTDYWQVTWVLDWDFVSTPPLVRLAYNLVKEPLLEETYYTDGSCNRASKQGKAGYVTDRGKDRVKPLEQTTNQQAELEAFAMALEDSGPKVNIVTDSQYIMGIIAGQPTETESPLVSKIIEELIRKEAVYVGWVPAHKGIGGNQEVDHLVSQGIRQVLFLEKIEPAQEEHEKYHSNVKELQHKFGIPQLVAKQIVNTCHVCQQKGEAMHGQVNTEVGTWQMDCTHLEGKVVIVAVHVASGFIEAEVIPQETGRQTALFLLKLAGRWPITHLHTDNGANFTSQEVKMVAWWVGIEHTFGVPYNPQSQGVVEAMNHHLKNQIERIREQANTMETIVLMAAHCMNFKRRGGIGDMTPAERIINMISTEQEIQFLQSKNSKFKNFRVYYREGRDQLWKGPADLLWKGEGAVLIKVGTDIKVIPRRKAKIIRDYGGGKELDSSSNLEGAEKVREMALPDQTPEYNTKELQKVCYVPHHKVGWAWWTCSRVIFPLKKGSHLEVQAYWNLTPEKGWLSSYAVRLTWYTRGFWTDVTPDCADQLLHGSYFSCFTAGEVRRAIRGEQLLSCCNFPSAHRQQVPSLQFLALRALQDGRSKRENPTRKFRRRNCRRGFQLARKNCERYQQGSSATSSQGTYFPGLAKVLAILA</sequence>
<keyword evidence="6" id="KW-0597">Phosphoprotein</keyword>
<evidence type="ECO:0000313" key="42">
    <source>
        <dbReference type="EMBL" id="AAT37062.1"/>
    </source>
</evidence>
<evidence type="ECO:0000256" key="3">
    <source>
        <dbReference type="ARBA" id="ARBA00004501"/>
    </source>
</evidence>
<dbReference type="GO" id="GO:0003677">
    <property type="term" value="F:DNA binding"/>
    <property type="evidence" value="ECO:0007669"/>
    <property type="project" value="UniProtKB-KW"/>
</dbReference>
<dbReference type="GO" id="GO:0015074">
    <property type="term" value="P:DNA integration"/>
    <property type="evidence" value="ECO:0007669"/>
    <property type="project" value="UniProtKB-KW"/>
</dbReference>
<dbReference type="PROSITE" id="PS50876">
    <property type="entry name" value="ZF_INTEGRASE"/>
    <property type="match status" value="1"/>
</dbReference>
<evidence type="ECO:0000256" key="14">
    <source>
        <dbReference type="ARBA" id="ARBA00022759"/>
    </source>
</evidence>
<dbReference type="InterPro" id="IPR001037">
    <property type="entry name" value="Integrase_C_retrovir"/>
</dbReference>
<dbReference type="InterPro" id="IPR002156">
    <property type="entry name" value="RNaseH_domain"/>
</dbReference>
<evidence type="ECO:0000256" key="33">
    <source>
        <dbReference type="PROSITE-ProRule" id="PRU00506"/>
    </source>
</evidence>
<keyword evidence="15 32" id="KW-0863">Zinc-finger</keyword>
<dbReference type="InterPro" id="IPR034170">
    <property type="entry name" value="Retropepsin-like_cat_dom"/>
</dbReference>
<dbReference type="InterPro" id="IPR003308">
    <property type="entry name" value="Integrase_Zn-bd_dom_N"/>
</dbReference>
<comment type="similarity">
    <text evidence="4 34">Belongs to the primate lentivirus group Vif protein family.</text>
</comment>
<evidence type="ECO:0000256" key="4">
    <source>
        <dbReference type="ARBA" id="ARBA00006372"/>
    </source>
</evidence>
<dbReference type="GO" id="GO:0006310">
    <property type="term" value="P:DNA recombination"/>
    <property type="evidence" value="ECO:0007669"/>
    <property type="project" value="UniProtKB-KW"/>
</dbReference>
<dbReference type="SUPFAM" id="SSF53098">
    <property type="entry name" value="Ribonuclease H-like"/>
    <property type="match status" value="2"/>
</dbReference>
<keyword evidence="17" id="KW-0378">Hydrolase</keyword>
<dbReference type="Gene3D" id="3.10.10.10">
    <property type="entry name" value="HIV Type 1 Reverse Transcriptase, subunit A, domain 1"/>
    <property type="match status" value="1"/>
</dbReference>
<evidence type="ECO:0000256" key="7">
    <source>
        <dbReference type="ARBA" id="ARBA00022581"/>
    </source>
</evidence>
<dbReference type="CDD" id="cd05482">
    <property type="entry name" value="HIV_retropepsin_like"/>
    <property type="match status" value="1"/>
</dbReference>
<dbReference type="InterPro" id="IPR001584">
    <property type="entry name" value="Integrase_cat-core"/>
</dbReference>
<dbReference type="PROSITE" id="PS50175">
    <property type="entry name" value="ASP_PROT_RETROV"/>
    <property type="match status" value="1"/>
</dbReference>
<feature type="domain" description="Integrase catalytic" evidence="40">
    <location>
        <begin position="795"/>
        <end position="946"/>
    </location>
</feature>
<evidence type="ECO:0000256" key="27">
    <source>
        <dbReference type="ARBA" id="ARBA00023195"/>
    </source>
</evidence>
<evidence type="ECO:0000259" key="40">
    <source>
        <dbReference type="PROSITE" id="PS50994"/>
    </source>
</evidence>
<evidence type="ECO:0000256" key="32">
    <source>
        <dbReference type="PROSITE-ProRule" id="PRU00450"/>
    </source>
</evidence>
<keyword evidence="13" id="KW-0064">Aspartyl protease</keyword>
<evidence type="ECO:0000256" key="10">
    <source>
        <dbReference type="ARBA" id="ARBA00022695"/>
    </source>
</evidence>
<evidence type="ECO:0000256" key="25">
    <source>
        <dbReference type="ARBA" id="ARBA00023136"/>
    </source>
</evidence>
<dbReference type="GO" id="GO:0020002">
    <property type="term" value="C:host cell plasma membrane"/>
    <property type="evidence" value="ECO:0007669"/>
    <property type="project" value="UniProtKB-SubCell"/>
</dbReference>
<feature type="region of interest" description="Disordered" evidence="35">
    <location>
        <begin position="1"/>
        <end position="81"/>
    </location>
</feature>
<evidence type="ECO:0000313" key="43">
    <source>
        <dbReference type="Proteomes" id="UP000260469"/>
    </source>
</evidence>
<dbReference type="Pfam" id="PF02022">
    <property type="entry name" value="Integrase_Zn"/>
    <property type="match status" value="1"/>
</dbReference>
<name>Q6H0K6_9HIV2</name>
<dbReference type="InterPro" id="IPR021109">
    <property type="entry name" value="Peptidase_aspartic_dom_sf"/>
</dbReference>
<keyword evidence="28" id="KW-1035">Host cytoplasm</keyword>
<dbReference type="GO" id="GO:0046718">
    <property type="term" value="P:symbiont entry into host cell"/>
    <property type="evidence" value="ECO:0007669"/>
    <property type="project" value="UniProtKB-KW"/>
</dbReference>
<keyword evidence="12" id="KW-0479">Metal-binding</keyword>
<dbReference type="PROSITE" id="PS50879">
    <property type="entry name" value="RNASE_H_1"/>
    <property type="match status" value="1"/>
</dbReference>
<organismHost>
    <name type="scientific">Homo sapiens</name>
    <name type="common">Human</name>
    <dbReference type="NCBI Taxonomy" id="9606"/>
</organismHost>
<evidence type="ECO:0000256" key="31">
    <source>
        <dbReference type="ARBA" id="ARBA00023415"/>
    </source>
</evidence>
<keyword evidence="22" id="KW-0229">DNA integration</keyword>
<keyword evidence="29" id="KW-0511">Multifunctional enzyme</keyword>
<keyword evidence="24" id="KW-0238">DNA-binding</keyword>
<evidence type="ECO:0000259" key="38">
    <source>
        <dbReference type="PROSITE" id="PS50878"/>
    </source>
</evidence>
<dbReference type="PROSITE" id="PS50878">
    <property type="entry name" value="RT_POL"/>
    <property type="match status" value="1"/>
</dbReference>
<evidence type="ECO:0000259" key="36">
    <source>
        <dbReference type="PROSITE" id="PS50175"/>
    </source>
</evidence>
<evidence type="ECO:0000259" key="37">
    <source>
        <dbReference type="PROSITE" id="PS50876"/>
    </source>
</evidence>
<feature type="domain" description="Peptidase A2" evidence="36">
    <location>
        <begin position="105"/>
        <end position="174"/>
    </location>
</feature>
<keyword evidence="14" id="KW-0255">Endonuclease</keyword>
<evidence type="ECO:0000256" key="2">
    <source>
        <dbReference type="ARBA" id="ARBA00004328"/>
    </source>
</evidence>
<evidence type="ECO:0000256" key="35">
    <source>
        <dbReference type="SAM" id="MobiDB-lite"/>
    </source>
</evidence>
<feature type="domain" description="Integrase-type" evidence="41">
    <location>
        <begin position="965"/>
        <end position="1012"/>
    </location>
</feature>
<comment type="catalytic activity">
    <reaction evidence="31">
        <text>Endohydrolysis of RNA in RNA/DNA hybrids. Three different cleavage modes: 1. sequence-specific internal cleavage of RNA. Human immunodeficiency virus type 1 and Moloney murine leukemia virus enzymes prefer to cleave the RNA strand one nucleotide away from the RNA-DNA junction. 2. RNA 5'-end directed cleavage 13-19 nucleotides from the RNA end. 3. DNA 3'-end directed cleavage 15-20 nucleotides away from the primer terminus.</text>
        <dbReference type="EC" id="3.1.26.13"/>
    </reaction>
</comment>
<dbReference type="PANTHER" id="PTHR41694">
    <property type="entry name" value="ENDOGENOUS RETROVIRUS GROUP K MEMBER POL PROTEIN"/>
    <property type="match status" value="1"/>
</dbReference>
<gene>
    <name evidence="42" type="primary">pol/vif</name>
</gene>
<dbReference type="Gene3D" id="3.30.420.10">
    <property type="entry name" value="Ribonuclease H-like superfamily/Ribonuclease H"/>
    <property type="match status" value="2"/>
</dbReference>
<dbReference type="InterPro" id="IPR000477">
    <property type="entry name" value="RT_dom"/>
</dbReference>
<comment type="subcellular location">
    <subcellularLocation>
        <location evidence="3 34">Host cell membrane</location>
        <topology evidence="3 34">Peripheral membrane protein</topology>
        <orientation evidence="3 34">Cytoplasmic side</orientation>
    </subcellularLocation>
    <subcellularLocation>
        <location evidence="34">Host cytoplasm</location>
    </subcellularLocation>
    <subcellularLocation>
        <location evidence="2 34">Virion</location>
    </subcellularLocation>
    <text evidence="34">In the cytoplasm, seems to colocalize with intermediate filament vimentin. A fraction is associated with the cytoplasmic side of cellular membranes, presumably via the interaction with Pr55Gag precursor.</text>
</comment>
<dbReference type="InterPro" id="IPR012337">
    <property type="entry name" value="RNaseH-like_sf"/>
</dbReference>
<dbReference type="PROSITE" id="PS51027">
    <property type="entry name" value="INTEGRASE_DBD"/>
    <property type="match status" value="1"/>
</dbReference>
<dbReference type="InterPro" id="IPR036397">
    <property type="entry name" value="RNaseH_sf"/>
</dbReference>
<evidence type="ECO:0000256" key="5">
    <source>
        <dbReference type="ARBA" id="ARBA00022511"/>
    </source>
</evidence>
<evidence type="ECO:0000256" key="28">
    <source>
        <dbReference type="ARBA" id="ARBA00023200"/>
    </source>
</evidence>
<dbReference type="Pfam" id="PF06815">
    <property type="entry name" value="RVT_connect"/>
    <property type="match status" value="1"/>
</dbReference>
<evidence type="ECO:0000256" key="15">
    <source>
        <dbReference type="ARBA" id="ARBA00022771"/>
    </source>
</evidence>
<feature type="domain" description="Reverse transcriptase" evidence="38">
    <location>
        <begin position="228"/>
        <end position="418"/>
    </location>
</feature>
<keyword evidence="30" id="KW-1160">Virus entry into host cell</keyword>
<dbReference type="EMBL" id="AY530889">
    <property type="protein sequence ID" value="AAT37062.1"/>
    <property type="molecule type" value="Genomic_DNA"/>
</dbReference>
<dbReference type="GO" id="GO:0035613">
    <property type="term" value="F:RNA stem-loop binding"/>
    <property type="evidence" value="ECO:0007669"/>
    <property type="project" value="TreeGrafter"/>
</dbReference>
<organism evidence="42 43">
    <name type="scientific">Human immunodeficiency virus 2</name>
    <dbReference type="NCBI Taxonomy" id="11709"/>
    <lineage>
        <taxon>Viruses</taxon>
        <taxon>Riboviria</taxon>
        <taxon>Pararnavirae</taxon>
        <taxon>Artverviricota</taxon>
        <taxon>Revtraviricetes</taxon>
        <taxon>Ortervirales</taxon>
        <taxon>Retroviridae</taxon>
        <taxon>Orthoretrovirinae</taxon>
        <taxon>Lentivirus</taxon>
        <taxon>Lentivirus humimdef2</taxon>
    </lineage>
</organism>
<keyword evidence="18" id="KW-0862">Zinc</keyword>
<keyword evidence="5" id="KW-1032">Host cell membrane</keyword>
<evidence type="ECO:0000256" key="30">
    <source>
        <dbReference type="ARBA" id="ARBA00023296"/>
    </source>
</evidence>
<dbReference type="InterPro" id="IPR043128">
    <property type="entry name" value="Rev_trsase/Diguanyl_cyclase"/>
</dbReference>
<accession>Q6H0K6</accession>
<protein>
    <recommendedName>
        <fullName evidence="34">Virion infectivity factor</fullName>
    </recommendedName>
</protein>
<reference evidence="42 43" key="1">
    <citation type="journal article" date="2004" name="AIDS Res. Hum. Retroviruses">
        <title>Identification of a highly divergent HIV type 2 and proposal for a change in HIV type 2 classification.</title>
        <authorList>
            <person name="Damond F."/>
            <person name="Worobey M."/>
            <person name="Campa P."/>
            <person name="Farfara I."/>
            <person name="Colin G."/>
            <person name="Matheron S."/>
            <person name="Brun-Vezinet F."/>
            <person name="Robertson D.L."/>
            <person name="Simon F."/>
        </authorList>
    </citation>
    <scope>NUCLEOTIDE SEQUENCE [LARGE SCALE GENOMIC DNA]</scope>
    <source>
        <strain evidence="42">96FR12034</strain>
    </source>
</reference>
<evidence type="ECO:0000256" key="23">
    <source>
        <dbReference type="ARBA" id="ARBA00022918"/>
    </source>
</evidence>
<keyword evidence="11" id="KW-0540">Nuclease</keyword>
<dbReference type="GO" id="GO:0006508">
    <property type="term" value="P:proteolysis"/>
    <property type="evidence" value="ECO:0007669"/>
    <property type="project" value="UniProtKB-KW"/>
</dbReference>
<feature type="compositionally biased region" description="Low complexity" evidence="35">
    <location>
        <begin position="31"/>
        <end position="58"/>
    </location>
</feature>
<dbReference type="Pfam" id="PF00552">
    <property type="entry name" value="IN_DBD_C"/>
    <property type="match status" value="1"/>
</dbReference>
<keyword evidence="21" id="KW-1043">Host membrane</keyword>
<comment type="catalytic activity">
    <reaction evidence="1">
        <text>3'-end directed exonucleolytic cleavage of viral RNA-DNA hybrid.</text>
        <dbReference type="EC" id="3.1.13.2"/>
    </reaction>
</comment>
<keyword evidence="27" id="KW-1179">Viral genome integration</keyword>
<evidence type="ECO:0000256" key="21">
    <source>
        <dbReference type="ARBA" id="ARBA00022870"/>
    </source>
</evidence>
<dbReference type="SUPFAM" id="SSF50122">
    <property type="entry name" value="DNA-binding domain of retroviral integrase"/>
    <property type="match status" value="1"/>
</dbReference>
<dbReference type="Pfam" id="PF00077">
    <property type="entry name" value="RVP"/>
    <property type="match status" value="1"/>
</dbReference>
<dbReference type="PANTHER" id="PTHR41694:SF3">
    <property type="entry name" value="RNA-DIRECTED DNA POLYMERASE-RELATED"/>
    <property type="match status" value="1"/>
</dbReference>
<dbReference type="InterPro" id="IPR036862">
    <property type="entry name" value="Integrase_C_dom_sf_retrovir"/>
</dbReference>
<dbReference type="InterPro" id="IPR018061">
    <property type="entry name" value="Retropepsins"/>
</dbReference>
<dbReference type="Gene3D" id="3.30.70.270">
    <property type="match status" value="3"/>
</dbReference>
<keyword evidence="9" id="KW-0808">Transferase</keyword>
<evidence type="ECO:0000256" key="34">
    <source>
        <dbReference type="RuleBase" id="RU003341"/>
    </source>
</evidence>
<evidence type="ECO:0000256" key="1">
    <source>
        <dbReference type="ARBA" id="ARBA00000379"/>
    </source>
</evidence>
<dbReference type="GO" id="GO:0030430">
    <property type="term" value="C:host cell cytoplasm"/>
    <property type="evidence" value="ECO:0007669"/>
    <property type="project" value="UniProtKB-SubCell"/>
</dbReference>
<dbReference type="InterPro" id="IPR043502">
    <property type="entry name" value="DNA/RNA_pol_sf"/>
</dbReference>
<dbReference type="SUPFAM" id="SSF50630">
    <property type="entry name" value="Acid proteases"/>
    <property type="match status" value="1"/>
</dbReference>
<dbReference type="GO" id="GO:0004523">
    <property type="term" value="F:RNA-DNA hybrid ribonuclease activity"/>
    <property type="evidence" value="ECO:0007669"/>
    <property type="project" value="InterPro"/>
</dbReference>
<dbReference type="InterPro" id="IPR010659">
    <property type="entry name" value="RVT_connect"/>
</dbReference>
<evidence type="ECO:0000259" key="41">
    <source>
        <dbReference type="PROSITE" id="PS51027"/>
    </source>
</evidence>
<keyword evidence="25" id="KW-0472">Membrane</keyword>
<dbReference type="Pfam" id="PF00559">
    <property type="entry name" value="Vif"/>
    <property type="match status" value="1"/>
</dbReference>
<dbReference type="GO" id="GO:0044826">
    <property type="term" value="P:viral genome integration into host DNA"/>
    <property type="evidence" value="ECO:0007669"/>
    <property type="project" value="UniProtKB-KW"/>
</dbReference>
<evidence type="ECO:0000256" key="26">
    <source>
        <dbReference type="ARBA" id="ARBA00023172"/>
    </source>
</evidence>
<evidence type="ECO:0000256" key="19">
    <source>
        <dbReference type="ARBA" id="ARBA00022843"/>
    </source>
</evidence>
<keyword evidence="10" id="KW-0548">Nucleotidyltransferase</keyword>
<keyword evidence="8" id="KW-0645">Protease</keyword>
<evidence type="ECO:0000259" key="39">
    <source>
        <dbReference type="PROSITE" id="PS50879"/>
    </source>
</evidence>
<dbReference type="Pfam" id="PF00075">
    <property type="entry name" value="RNase_H"/>
    <property type="match status" value="1"/>
</dbReference>
<keyword evidence="7" id="KW-0945">Host-virus interaction</keyword>
<keyword evidence="19" id="KW-0832">Ubl conjugation</keyword>
<dbReference type="GO" id="GO:0003964">
    <property type="term" value="F:RNA-directed DNA polymerase activity"/>
    <property type="evidence" value="ECO:0007669"/>
    <property type="project" value="UniProtKB-KW"/>
</dbReference>
<dbReference type="Proteomes" id="UP000260469">
    <property type="component" value="Segment"/>
</dbReference>
<feature type="non-terminal residue" evidence="42">
    <location>
        <position position="1"/>
    </location>
</feature>
<dbReference type="GO" id="GO:0044423">
    <property type="term" value="C:virion component"/>
    <property type="evidence" value="ECO:0007669"/>
    <property type="project" value="UniProtKB-KW"/>
</dbReference>
<evidence type="ECO:0000256" key="13">
    <source>
        <dbReference type="ARBA" id="ARBA00022750"/>
    </source>
</evidence>
<dbReference type="InterPro" id="IPR000475">
    <property type="entry name" value="Vif"/>
</dbReference>
<evidence type="ECO:0000256" key="20">
    <source>
        <dbReference type="ARBA" id="ARBA00022844"/>
    </source>
</evidence>
<evidence type="ECO:0000256" key="6">
    <source>
        <dbReference type="ARBA" id="ARBA00022553"/>
    </source>
</evidence>
<dbReference type="PRINTS" id="PR00349">
    <property type="entry name" value="VIRIONINFFCT"/>
</dbReference>
<dbReference type="InterPro" id="IPR017856">
    <property type="entry name" value="Integrase-like_N"/>
</dbReference>
<dbReference type="Gene3D" id="2.40.70.10">
    <property type="entry name" value="Acid Proteases"/>
    <property type="match status" value="1"/>
</dbReference>
<dbReference type="MEROPS" id="A02.002"/>
<dbReference type="Pfam" id="PF00665">
    <property type="entry name" value="rve"/>
    <property type="match status" value="1"/>
</dbReference>
<evidence type="ECO:0000256" key="12">
    <source>
        <dbReference type="ARBA" id="ARBA00022723"/>
    </source>
</evidence>
<dbReference type="GO" id="GO:0075713">
    <property type="term" value="P:establishment of integrated proviral latency"/>
    <property type="evidence" value="ECO:0007669"/>
    <property type="project" value="UniProtKB-KW"/>
</dbReference>
<dbReference type="InterPro" id="IPR010661">
    <property type="entry name" value="RVT_thumb"/>
</dbReference>